<dbReference type="RefSeq" id="WP_072930397.1">
    <property type="nucleotide sequence ID" value="NZ_BMFL01000002.1"/>
</dbReference>
<dbReference type="OrthoDB" id="1027207at2"/>
<evidence type="ECO:0000313" key="3">
    <source>
        <dbReference type="EMBL" id="SHK84497.1"/>
    </source>
</evidence>
<evidence type="ECO:0000313" key="4">
    <source>
        <dbReference type="Proteomes" id="UP000184120"/>
    </source>
</evidence>
<reference evidence="4" key="2">
    <citation type="submission" date="2016-11" db="EMBL/GenBank/DDBJ databases">
        <authorList>
            <person name="Varghese N."/>
            <person name="Submissions S."/>
        </authorList>
    </citation>
    <scope>NUCLEOTIDE SEQUENCE [LARGE SCALE GENOMIC DNA]</scope>
    <source>
        <strain evidence="4">DSM 27989</strain>
    </source>
</reference>
<accession>A0A1M6VSH7</accession>
<dbReference type="Proteomes" id="UP000650994">
    <property type="component" value="Unassembled WGS sequence"/>
</dbReference>
<evidence type="ECO:0000256" key="1">
    <source>
        <dbReference type="SAM" id="SignalP"/>
    </source>
</evidence>
<evidence type="ECO:0008006" key="6">
    <source>
        <dbReference type="Google" id="ProtNLM"/>
    </source>
</evidence>
<evidence type="ECO:0000313" key="5">
    <source>
        <dbReference type="Proteomes" id="UP000650994"/>
    </source>
</evidence>
<keyword evidence="1" id="KW-0732">Signal</keyword>
<feature type="chain" id="PRO_5012409843" description="Outer membrane protein beta-barrel domain-containing protein" evidence="1">
    <location>
        <begin position="23"/>
        <end position="323"/>
    </location>
</feature>
<reference evidence="2" key="1">
    <citation type="journal article" date="2014" name="Int. J. Syst. Evol. Microbiol.">
        <title>Complete genome of a new Firmicutes species belonging to the dominant human colonic microbiota ('Ruminococcus bicirculans') reveals two chromosomes and a selective capacity to utilize plant glucans.</title>
        <authorList>
            <consortium name="NISC Comparative Sequencing Program"/>
            <person name="Wegmann U."/>
            <person name="Louis P."/>
            <person name="Goesmann A."/>
            <person name="Henrissat B."/>
            <person name="Duncan S.H."/>
            <person name="Flint H.J."/>
        </authorList>
    </citation>
    <scope>NUCLEOTIDE SEQUENCE</scope>
    <source>
        <strain evidence="2">CGMCC 1.12707</strain>
    </source>
</reference>
<organism evidence="3 4">
    <name type="scientific">Chishuiella changwenlii</name>
    <dbReference type="NCBI Taxonomy" id="1434701"/>
    <lineage>
        <taxon>Bacteria</taxon>
        <taxon>Pseudomonadati</taxon>
        <taxon>Bacteroidota</taxon>
        <taxon>Flavobacteriia</taxon>
        <taxon>Flavobacteriales</taxon>
        <taxon>Weeksellaceae</taxon>
        <taxon>Chishuiella</taxon>
    </lineage>
</organism>
<keyword evidence="5" id="KW-1185">Reference proteome</keyword>
<dbReference type="AlphaFoldDB" id="A0A1M6VSH7"/>
<evidence type="ECO:0000313" key="2">
    <source>
        <dbReference type="EMBL" id="GGE90064.1"/>
    </source>
</evidence>
<proteinExistence type="predicted"/>
<name>A0A1M6VSH7_9FLAO</name>
<reference evidence="2" key="5">
    <citation type="submission" date="2024-05" db="EMBL/GenBank/DDBJ databases">
        <authorList>
            <person name="Sun Q."/>
            <person name="Zhou Y."/>
        </authorList>
    </citation>
    <scope>NUCLEOTIDE SEQUENCE</scope>
    <source>
        <strain evidence="2">CGMCC 1.12707</strain>
    </source>
</reference>
<reference evidence="5" key="4">
    <citation type="journal article" date="2019" name="Int. J. Syst. Evol. Microbiol.">
        <title>The Global Catalogue of Microorganisms (GCM) 10K type strain sequencing project: providing services to taxonomists for standard genome sequencing and annotation.</title>
        <authorList>
            <consortium name="The Broad Institute Genomics Platform"/>
            <consortium name="The Broad Institute Genome Sequencing Center for Infectious Disease"/>
            <person name="Wu L."/>
            <person name="Ma J."/>
        </authorList>
    </citation>
    <scope>NUCLEOTIDE SEQUENCE [LARGE SCALE GENOMIC DNA]</scope>
    <source>
        <strain evidence="5">CGMCC 1.12707</strain>
    </source>
</reference>
<dbReference type="STRING" id="1434701.SAMN05443634_10426"/>
<reference evidence="3" key="3">
    <citation type="submission" date="2016-11" db="EMBL/GenBank/DDBJ databases">
        <authorList>
            <person name="Jaros S."/>
            <person name="Januszkiewicz K."/>
            <person name="Wedrychowicz H."/>
        </authorList>
    </citation>
    <scope>NUCLEOTIDE SEQUENCE [LARGE SCALE GENOMIC DNA]</scope>
    <source>
        <strain evidence="3">DSM 27989</strain>
    </source>
</reference>
<dbReference type="EMBL" id="FRBH01000004">
    <property type="protein sequence ID" value="SHK84497.1"/>
    <property type="molecule type" value="Genomic_DNA"/>
</dbReference>
<gene>
    <name evidence="2" type="ORF">GCM10010984_04660</name>
    <name evidence="3" type="ORF">SAMN05443634_10426</name>
</gene>
<dbReference type="Proteomes" id="UP000184120">
    <property type="component" value="Unassembled WGS sequence"/>
</dbReference>
<protein>
    <recommendedName>
        <fullName evidence="6">Outer membrane protein beta-barrel domain-containing protein</fullName>
    </recommendedName>
</protein>
<dbReference type="EMBL" id="BMFL01000002">
    <property type="protein sequence ID" value="GGE90064.1"/>
    <property type="molecule type" value="Genomic_DNA"/>
</dbReference>
<feature type="signal peptide" evidence="1">
    <location>
        <begin position="1"/>
        <end position="22"/>
    </location>
</feature>
<sequence length="323" mass="37171">MHHNKYKAIPFLLLLLFTQSFAQKKDSVQKKAVAFIADKFPSTRVLNVEYTGLTPYNFSQKLENNDYNLPEGKVKDFQQIKANANLYFFKKDKWTISTALNYKFTTANIETVNSSFQDIKQNFHYHSEAITASHISKLWNKMAIYTATVSVDGNENSFERFRSLLTGSIMLKANERTKLLVGLAVIVDPSAQIPAVPLISYEHKFRNGWIADIILPKRVMMKKDIFNNGRISLGSEMDVTSFYFNRSNKTFEYRQTEINSGAMYEHRIGAFIGTVKTGLRSIPTARIFEKGESFNDYLYEAKPKSSFYFNFGISYNPFGNKKR</sequence>